<accession>A0ACC1SWG1</accession>
<sequence length="546" mass="60838">MSEKESGLPVRVVEDDTILIIGGGPVGLMTASVLAHFKVKSMILERNTEPTKWPKMDLTNARSMELLHKIGLADDLRSRGVPSSIPYTVLMSTGLGQKTAVTRWDLPSVDEYREKIKSTNDGTQPLQPYLRVSQNIFENWMRDLCQDNPLTDLQYHCKLESIKETVDAVEAIVTKGEGGASEIYRASPFSFLLIHFRSRDLERLHKQGRFWHLFMLKSQAFGGAVISQDEKEIFTVHFPLPPGTDAATIESQEAIYTVLGGMYEPFEIRIDEILVRSTFRPSIAVANSFAGPNLRLFLAGDSAHQNIPTGGYGMNTGLGDGFDIGWKLAAVVNGYGGKRLLESYEQERKPTAAQNMQRSGVHMGVHMTAVDILTKNPDKVDSDSQQGIEIRGEIHGHYSKHDGENTDLGIEMGYRYKSPICMVDDSETEPPWDPHTYLPTTWPGSRAPHVLLSDQSSILDHLGRDFSLVDFTNDGRPDTGGSLIVQVAQEVGVPLTHIRLINEKNAENIWERPLVVVRPDGHVAWRGDSIKDKDQARQILETIIGR</sequence>
<gene>
    <name evidence="1" type="ORF">NM208_g1356</name>
</gene>
<proteinExistence type="predicted"/>
<keyword evidence="2" id="KW-1185">Reference proteome</keyword>
<evidence type="ECO:0000313" key="2">
    <source>
        <dbReference type="Proteomes" id="UP001148629"/>
    </source>
</evidence>
<evidence type="ECO:0000313" key="1">
    <source>
        <dbReference type="EMBL" id="KAJ3547735.1"/>
    </source>
</evidence>
<dbReference type="Proteomes" id="UP001148629">
    <property type="component" value="Unassembled WGS sequence"/>
</dbReference>
<organism evidence="1 2">
    <name type="scientific">Fusarium decemcellulare</name>
    <dbReference type="NCBI Taxonomy" id="57161"/>
    <lineage>
        <taxon>Eukaryota</taxon>
        <taxon>Fungi</taxon>
        <taxon>Dikarya</taxon>
        <taxon>Ascomycota</taxon>
        <taxon>Pezizomycotina</taxon>
        <taxon>Sordariomycetes</taxon>
        <taxon>Hypocreomycetidae</taxon>
        <taxon>Hypocreales</taxon>
        <taxon>Nectriaceae</taxon>
        <taxon>Fusarium</taxon>
        <taxon>Fusarium decemcellulare species complex</taxon>
    </lineage>
</organism>
<reference evidence="1" key="1">
    <citation type="submission" date="2022-08" db="EMBL/GenBank/DDBJ databases">
        <title>Genome Sequence of Fusarium decemcellulare.</title>
        <authorList>
            <person name="Buettner E."/>
        </authorList>
    </citation>
    <scope>NUCLEOTIDE SEQUENCE</scope>
    <source>
        <strain evidence="1">Babe19</strain>
    </source>
</reference>
<dbReference type="EMBL" id="JANRMS010000069">
    <property type="protein sequence ID" value="KAJ3547735.1"/>
    <property type="molecule type" value="Genomic_DNA"/>
</dbReference>
<protein>
    <submittedName>
        <fullName evidence="1">Uncharacterized protein</fullName>
    </submittedName>
</protein>
<comment type="caution">
    <text evidence="1">The sequence shown here is derived from an EMBL/GenBank/DDBJ whole genome shotgun (WGS) entry which is preliminary data.</text>
</comment>
<name>A0ACC1SWG1_9HYPO</name>